<dbReference type="OMA" id="HEFGIHG"/>
<feature type="region of interest" description="Disordered" evidence="1">
    <location>
        <begin position="1"/>
        <end position="22"/>
    </location>
</feature>
<dbReference type="STRING" id="33203.A0A179F4R4"/>
<organism evidence="2 3">
    <name type="scientific">Purpureocillium lilacinum</name>
    <name type="common">Paecilomyces lilacinus</name>
    <dbReference type="NCBI Taxonomy" id="33203"/>
    <lineage>
        <taxon>Eukaryota</taxon>
        <taxon>Fungi</taxon>
        <taxon>Dikarya</taxon>
        <taxon>Ascomycota</taxon>
        <taxon>Pezizomycotina</taxon>
        <taxon>Sordariomycetes</taxon>
        <taxon>Hypocreomycetidae</taxon>
        <taxon>Hypocreales</taxon>
        <taxon>Ophiocordycipitaceae</taxon>
        <taxon>Purpureocillium</taxon>
    </lineage>
</organism>
<dbReference type="GO" id="GO:0016301">
    <property type="term" value="F:kinase activity"/>
    <property type="evidence" value="ECO:0007669"/>
    <property type="project" value="UniProtKB-KW"/>
</dbReference>
<accession>A0A179F4R4</accession>
<keyword evidence="2" id="KW-0808">Transferase</keyword>
<feature type="region of interest" description="Disordered" evidence="1">
    <location>
        <begin position="36"/>
        <end position="82"/>
    </location>
</feature>
<gene>
    <name evidence="2" type="ORF">VFPFJ_11509</name>
</gene>
<protein>
    <submittedName>
        <fullName evidence="2">Serine threonine protein kinase</fullName>
    </submittedName>
</protein>
<dbReference type="EMBL" id="LSBI01000042">
    <property type="protein sequence ID" value="OAQ60414.1"/>
    <property type="molecule type" value="Genomic_DNA"/>
</dbReference>
<keyword evidence="2" id="KW-0418">Kinase</keyword>
<evidence type="ECO:0000313" key="3">
    <source>
        <dbReference type="Proteomes" id="UP000078340"/>
    </source>
</evidence>
<sequence length="237" mass="27607">MHYAFRHHDHGSRTINRAPSNMDEHEATRLLHLLEEAKSQLSQEQRRREEADRRFREEQQRREEERQRREEADRQREEADRQREEAVAVAAAARPQTIPDYLEACHQLSLAIDIVTDKTLTTQGEPTKPAGRKFPQQIIPWDNFAASQEETWSRLAADNAFFTNTIYPSANQVDYIASLNRPISSELDLRNFERDTVENAVQILLDQICGNQRLRNNLDIQGTVMFKNHTNLGDCDK</sequence>
<reference evidence="2 3" key="1">
    <citation type="submission" date="2016-02" db="EMBL/GenBank/DDBJ databases">
        <title>Biosynthesis of antibiotic leucinostatins and their inhibition on Phytophthora in bio-control Purpureocillium lilacinum.</title>
        <authorList>
            <person name="Wang G."/>
            <person name="Liu Z."/>
            <person name="Lin R."/>
            <person name="Li E."/>
            <person name="Mao Z."/>
            <person name="Ling J."/>
            <person name="Yin W."/>
            <person name="Xie B."/>
        </authorList>
    </citation>
    <scope>NUCLEOTIDE SEQUENCE [LARGE SCALE GENOMIC DNA]</scope>
    <source>
        <strain evidence="2">PLFJ-1</strain>
    </source>
</reference>
<name>A0A179F4R4_PURLI</name>
<dbReference type="AlphaFoldDB" id="A0A179F4R4"/>
<proteinExistence type="predicted"/>
<evidence type="ECO:0000256" key="1">
    <source>
        <dbReference type="SAM" id="MobiDB-lite"/>
    </source>
</evidence>
<feature type="compositionally biased region" description="Basic residues" evidence="1">
    <location>
        <begin position="1"/>
        <end position="10"/>
    </location>
</feature>
<dbReference type="Proteomes" id="UP000078340">
    <property type="component" value="Unassembled WGS sequence"/>
</dbReference>
<evidence type="ECO:0000313" key="2">
    <source>
        <dbReference type="EMBL" id="OAQ60414.1"/>
    </source>
</evidence>
<comment type="caution">
    <text evidence="2">The sequence shown here is derived from an EMBL/GenBank/DDBJ whole genome shotgun (WGS) entry which is preliminary data.</text>
</comment>